<organism evidence="1 2">
    <name type="scientific">Lentzea aerocolonigenes</name>
    <name type="common">Lechevalieria aerocolonigenes</name>
    <name type="synonym">Saccharothrix aerocolonigenes</name>
    <dbReference type="NCBI Taxonomy" id="68170"/>
    <lineage>
        <taxon>Bacteria</taxon>
        <taxon>Bacillati</taxon>
        <taxon>Actinomycetota</taxon>
        <taxon>Actinomycetes</taxon>
        <taxon>Pseudonocardiales</taxon>
        <taxon>Pseudonocardiaceae</taxon>
        <taxon>Lentzea</taxon>
    </lineage>
</organism>
<keyword evidence="2" id="KW-1185">Reference proteome</keyword>
<protein>
    <submittedName>
        <fullName evidence="1">Uncharacterized protein</fullName>
    </submittedName>
</protein>
<dbReference type="RefSeq" id="WP_045310810.1">
    <property type="nucleotide sequence ID" value="NZ_JYJG01000043.1"/>
</dbReference>
<dbReference type="STRING" id="68170.GCA_000974445_04141"/>
<dbReference type="OrthoDB" id="3696154at2"/>
<proteinExistence type="predicted"/>
<accession>A0A0F0H6H5</accession>
<sequence>MNDDDFLDVLRAAAEEFDPVPAGVLRDASAALALRTLDAELAELAESEALVRGDGPLTLAFESERVTVSLEINDSTVRGFVTGAEGEAVVETPRSRRSVAIDGGWFTATEVPPGLVRIRVTADDGTPVVTQWVRQ</sequence>
<dbReference type="AlphaFoldDB" id="A0A0F0H6H5"/>
<gene>
    <name evidence="1" type="ORF">UK23_08280</name>
</gene>
<name>A0A0F0H6H5_LENAE</name>
<reference evidence="1 2" key="1">
    <citation type="submission" date="2015-02" db="EMBL/GenBank/DDBJ databases">
        <authorList>
            <person name="Ju K.-S."/>
            <person name="Doroghazi J.R."/>
            <person name="Metcalf W."/>
        </authorList>
    </citation>
    <scope>NUCLEOTIDE SEQUENCE [LARGE SCALE GENOMIC DNA]</scope>
    <source>
        <strain evidence="1 2">NRRL B-16140</strain>
    </source>
</reference>
<dbReference type="Proteomes" id="UP000033393">
    <property type="component" value="Unassembled WGS sequence"/>
</dbReference>
<comment type="caution">
    <text evidence="1">The sequence shown here is derived from an EMBL/GenBank/DDBJ whole genome shotgun (WGS) entry which is preliminary data.</text>
</comment>
<evidence type="ECO:0000313" key="2">
    <source>
        <dbReference type="Proteomes" id="UP000033393"/>
    </source>
</evidence>
<dbReference type="PATRIC" id="fig|68170.10.peg.8444"/>
<evidence type="ECO:0000313" key="1">
    <source>
        <dbReference type="EMBL" id="KJK51110.1"/>
    </source>
</evidence>
<dbReference type="EMBL" id="JYJG01000043">
    <property type="protein sequence ID" value="KJK51110.1"/>
    <property type="molecule type" value="Genomic_DNA"/>
</dbReference>